<proteinExistence type="predicted"/>
<protein>
    <submittedName>
        <fullName evidence="1">Uncharacterized protein</fullName>
    </submittedName>
</protein>
<dbReference type="AlphaFoldDB" id="A0A645IN70"/>
<gene>
    <name evidence="1" type="ORF">SDC9_200458</name>
</gene>
<dbReference type="EMBL" id="VSSQ01119241">
    <property type="protein sequence ID" value="MPN52795.1"/>
    <property type="molecule type" value="Genomic_DNA"/>
</dbReference>
<organism evidence="1">
    <name type="scientific">bioreactor metagenome</name>
    <dbReference type="NCBI Taxonomy" id="1076179"/>
    <lineage>
        <taxon>unclassified sequences</taxon>
        <taxon>metagenomes</taxon>
        <taxon>ecological metagenomes</taxon>
    </lineage>
</organism>
<name>A0A645IN70_9ZZZZ</name>
<sequence>MRDILDNPDLTRYAKISVLFNSDAENVEGLDYLAGKNPQASEIFIAAMKEADSPAFRAMWTSLLSVQRSTQSPDPELIQNKLLLLDQIEQQFGKDQYMNSVIPATRAMLEYQANPSAYTEPPKFNIHAEDMESVQKLMEEYSAFQRELIEENNREMTR</sequence>
<accession>A0A645IN70</accession>
<reference evidence="1" key="1">
    <citation type="submission" date="2019-08" db="EMBL/GenBank/DDBJ databases">
        <authorList>
            <person name="Kucharzyk K."/>
            <person name="Murdoch R.W."/>
            <person name="Higgins S."/>
            <person name="Loffler F."/>
        </authorList>
    </citation>
    <scope>NUCLEOTIDE SEQUENCE</scope>
</reference>
<evidence type="ECO:0000313" key="1">
    <source>
        <dbReference type="EMBL" id="MPN52795.1"/>
    </source>
</evidence>
<comment type="caution">
    <text evidence="1">The sequence shown here is derived from an EMBL/GenBank/DDBJ whole genome shotgun (WGS) entry which is preliminary data.</text>
</comment>